<reference evidence="1" key="1">
    <citation type="submission" date="2022-04" db="EMBL/GenBank/DDBJ databases">
        <title>Carnegiea gigantea Genome sequencing and assembly v2.</title>
        <authorList>
            <person name="Copetti D."/>
            <person name="Sanderson M.J."/>
            <person name="Burquez A."/>
            <person name="Wojciechowski M.F."/>
        </authorList>
    </citation>
    <scope>NUCLEOTIDE SEQUENCE</scope>
    <source>
        <strain evidence="1">SGP5-SGP5p</strain>
        <tissue evidence="1">Aerial part</tissue>
    </source>
</reference>
<comment type="caution">
    <text evidence="1">The sequence shown here is derived from an EMBL/GenBank/DDBJ whole genome shotgun (WGS) entry which is preliminary data.</text>
</comment>
<evidence type="ECO:0000313" key="1">
    <source>
        <dbReference type="EMBL" id="KAJ8431019.1"/>
    </source>
</evidence>
<dbReference type="PROSITE" id="PS51257">
    <property type="entry name" value="PROKAR_LIPOPROTEIN"/>
    <property type="match status" value="1"/>
</dbReference>
<dbReference type="AlphaFoldDB" id="A0A9Q1JU40"/>
<evidence type="ECO:0000313" key="2">
    <source>
        <dbReference type="Proteomes" id="UP001153076"/>
    </source>
</evidence>
<protein>
    <submittedName>
        <fullName evidence="1">Uncharacterized protein</fullName>
    </submittedName>
</protein>
<dbReference type="EMBL" id="JAKOGI010000731">
    <property type="protein sequence ID" value="KAJ8431019.1"/>
    <property type="molecule type" value="Genomic_DNA"/>
</dbReference>
<dbReference type="Proteomes" id="UP001153076">
    <property type="component" value="Unassembled WGS sequence"/>
</dbReference>
<keyword evidence="2" id="KW-1185">Reference proteome</keyword>
<gene>
    <name evidence="1" type="ORF">Cgig2_003834</name>
</gene>
<proteinExistence type="predicted"/>
<sequence>MAVKSNAWLVTTVGACILPGVYRGNINIKHPVAYCHVVRKMANDVRETFRWHWRSASCPPCPLPEECRELCPCFTLSEAEEAARDFDLPKMVQATFYAMLFSDAIELVIASGFIAAELKGSLEGLRCTLFESWMHVNRHGLLEAQLRQRTLPSEYVQDIFCWPLRESSALRPNLLPVDHHGLFLSFDLGVVTQYAHNYNILEMVHAIFYAMVLNDVVKLGLGSRLSRDCMMWVLQKLDWAPLKSWLGNIENRLPKPPAL</sequence>
<name>A0A9Q1JU40_9CARY</name>
<accession>A0A9Q1JU40</accession>
<organism evidence="1 2">
    <name type="scientific">Carnegiea gigantea</name>
    <dbReference type="NCBI Taxonomy" id="171969"/>
    <lineage>
        <taxon>Eukaryota</taxon>
        <taxon>Viridiplantae</taxon>
        <taxon>Streptophyta</taxon>
        <taxon>Embryophyta</taxon>
        <taxon>Tracheophyta</taxon>
        <taxon>Spermatophyta</taxon>
        <taxon>Magnoliopsida</taxon>
        <taxon>eudicotyledons</taxon>
        <taxon>Gunneridae</taxon>
        <taxon>Pentapetalae</taxon>
        <taxon>Caryophyllales</taxon>
        <taxon>Cactineae</taxon>
        <taxon>Cactaceae</taxon>
        <taxon>Cactoideae</taxon>
        <taxon>Echinocereeae</taxon>
        <taxon>Carnegiea</taxon>
    </lineage>
</organism>